<evidence type="ECO:0000313" key="2">
    <source>
        <dbReference type="EMBL" id="RTQ30552.1"/>
    </source>
</evidence>
<dbReference type="OrthoDB" id="8857969at2"/>
<keyword evidence="1" id="KW-0472">Membrane</keyword>
<reference evidence="2 3" key="1">
    <citation type="submission" date="2018-12" db="EMBL/GenBank/DDBJ databases">
        <title>The genome of Variovorax gossypii DSM 100435.</title>
        <authorList>
            <person name="Gao J."/>
            <person name="Sun J."/>
        </authorList>
    </citation>
    <scope>NUCLEOTIDE SEQUENCE [LARGE SCALE GENOMIC DNA]</scope>
    <source>
        <strain evidence="2 3">DSM 100435</strain>
    </source>
</reference>
<keyword evidence="1" id="KW-0812">Transmembrane</keyword>
<dbReference type="Proteomes" id="UP000267418">
    <property type="component" value="Unassembled WGS sequence"/>
</dbReference>
<dbReference type="AlphaFoldDB" id="A0A3S0GWT8"/>
<comment type="caution">
    <text evidence="2">The sequence shown here is derived from an EMBL/GenBank/DDBJ whole genome shotgun (WGS) entry which is preliminary data.</text>
</comment>
<evidence type="ECO:0000313" key="3">
    <source>
        <dbReference type="Proteomes" id="UP000267418"/>
    </source>
</evidence>
<sequence>MTSFDWLWDWRTLIALAVCDAALLAMFLAWDARRIAFLARRCVAAHEPPQARHCRFSPEDCGAFRRQPPGSEA</sequence>
<dbReference type="EMBL" id="RXOE01000013">
    <property type="protein sequence ID" value="RTQ30552.1"/>
    <property type="molecule type" value="Genomic_DNA"/>
</dbReference>
<keyword evidence="3" id="KW-1185">Reference proteome</keyword>
<feature type="transmembrane region" description="Helical" evidence="1">
    <location>
        <begin position="12"/>
        <end position="30"/>
    </location>
</feature>
<proteinExistence type="predicted"/>
<name>A0A3S0GWT8_9BURK</name>
<gene>
    <name evidence="2" type="ORF">EJP69_29175</name>
</gene>
<protein>
    <submittedName>
        <fullName evidence="2">Uncharacterized protein</fullName>
    </submittedName>
</protein>
<keyword evidence="1" id="KW-1133">Transmembrane helix</keyword>
<evidence type="ECO:0000256" key="1">
    <source>
        <dbReference type="SAM" id="Phobius"/>
    </source>
</evidence>
<accession>A0A3S0GWT8</accession>
<dbReference type="RefSeq" id="WP_126473925.1">
    <property type="nucleotide sequence ID" value="NZ_RXOE01000013.1"/>
</dbReference>
<organism evidence="2 3">
    <name type="scientific">Variovorax gossypii</name>
    <dbReference type="NCBI Taxonomy" id="1679495"/>
    <lineage>
        <taxon>Bacteria</taxon>
        <taxon>Pseudomonadati</taxon>
        <taxon>Pseudomonadota</taxon>
        <taxon>Betaproteobacteria</taxon>
        <taxon>Burkholderiales</taxon>
        <taxon>Comamonadaceae</taxon>
        <taxon>Variovorax</taxon>
    </lineage>
</organism>